<dbReference type="PANTHER" id="PTHR15735">
    <property type="entry name" value="FCH AND DOUBLE SH3 DOMAINS PROTEIN"/>
    <property type="match status" value="1"/>
</dbReference>
<keyword evidence="1 4" id="KW-0728">SH3 domain</keyword>
<feature type="compositionally biased region" description="Polar residues" evidence="7">
    <location>
        <begin position="513"/>
        <end position="523"/>
    </location>
</feature>
<dbReference type="InterPro" id="IPR036028">
    <property type="entry name" value="SH3-like_dom_sf"/>
</dbReference>
<feature type="compositionally biased region" description="Basic and acidic residues" evidence="7">
    <location>
        <begin position="461"/>
        <end position="475"/>
    </location>
</feature>
<dbReference type="SMART" id="SM00326">
    <property type="entry name" value="SH3"/>
    <property type="match status" value="2"/>
</dbReference>
<dbReference type="Pfam" id="PF14604">
    <property type="entry name" value="SH3_9"/>
    <property type="match status" value="1"/>
</dbReference>
<evidence type="ECO:0000256" key="1">
    <source>
        <dbReference type="ARBA" id="ARBA00022443"/>
    </source>
</evidence>
<dbReference type="PRINTS" id="PR00008">
    <property type="entry name" value="DAGPEDOMAIN"/>
</dbReference>
<dbReference type="InterPro" id="IPR046349">
    <property type="entry name" value="C1-like_sf"/>
</dbReference>
<feature type="compositionally biased region" description="Polar residues" evidence="7">
    <location>
        <begin position="476"/>
        <end position="487"/>
    </location>
</feature>
<dbReference type="PROSITE" id="PS50081">
    <property type="entry name" value="ZF_DAG_PE_2"/>
    <property type="match status" value="1"/>
</dbReference>
<dbReference type="InterPro" id="IPR001060">
    <property type="entry name" value="FCH_dom"/>
</dbReference>
<feature type="domain" description="SH3" evidence="8">
    <location>
        <begin position="676"/>
        <end position="734"/>
    </location>
</feature>
<feature type="coiled-coil region" evidence="6">
    <location>
        <begin position="323"/>
        <end position="350"/>
    </location>
</feature>
<feature type="region of interest" description="Disordered" evidence="7">
    <location>
        <begin position="457"/>
        <end position="495"/>
    </location>
</feature>
<evidence type="ECO:0000256" key="2">
    <source>
        <dbReference type="ARBA" id="ARBA00022723"/>
    </source>
</evidence>
<dbReference type="SUPFAM" id="SSF57889">
    <property type="entry name" value="Cysteine-rich domain"/>
    <property type="match status" value="1"/>
</dbReference>
<evidence type="ECO:0008006" key="13">
    <source>
        <dbReference type="Google" id="ProtNLM"/>
    </source>
</evidence>
<proteinExistence type="predicted"/>
<feature type="domain" description="SH3" evidence="8">
    <location>
        <begin position="578"/>
        <end position="638"/>
    </location>
</feature>
<dbReference type="Gene3D" id="1.20.1270.60">
    <property type="entry name" value="Arfaptin homology (AH) domain/BAR domain"/>
    <property type="match status" value="1"/>
</dbReference>
<evidence type="ECO:0000256" key="3">
    <source>
        <dbReference type="ARBA" id="ARBA00022833"/>
    </source>
</evidence>
<dbReference type="PROSITE" id="PS51741">
    <property type="entry name" value="F_BAR"/>
    <property type="match status" value="1"/>
</dbReference>
<dbReference type="Gene3D" id="2.30.30.40">
    <property type="entry name" value="SH3 Domains"/>
    <property type="match status" value="2"/>
</dbReference>
<sequence length="734" mass="81993">MAEVDIAPRFGAELKDGFKPVNAWISNGIAWLDDIQQFYRERAAIEKEYSSKLYGLAKKNFEKKSKRSSSLSVGDTPTLTPGSLECASLTTWTTQLSVLESRAAEHDRCSAELILQIADPLKNLAARYEELRKSHAEYASKLERERDMSYGDLKKIKGRYDGACQEVENRRKKTESSFDHSKTKAQSAYQQQIMDMHNVKNTYLININVTNQQKSKYYHEYVPELLDSLQDLSETRVTQVNSLWSLAVQLETSTLARSTDHLRHLGSEIPRNDPKLDSMMFVRHNVAPWQEPQDMVFEPSPVWLDDSAMATDETAKIYLRNLLSKSKGQLRELKQEVDNKRREVENIKRIRRSIREGRDKRDEVELVKAMFSVQETLHQVERKRLTAEVETHTITSTVGDVSLGAQNHQFKSQTFKVPTNCDLCGERIWGLSAKGFDCRDCGYTCHSKCELKVPAECPGEQSKEDKKKLKVERQATSKAAPLQTNGGQHDGISELPALSRSNTMDTLSSGYAASANRSVSGRQPNEEPTLDVPSGPQPAASKPATLRKNRIIAPPPTQYISEMPANPPSRSVSSTSHPAERRAKMNYAYQATSDGEVTVDEGDEVTIVEPDDCGWTTVRLSSHSTGLVPTSYLEFLSTPSSSERPISSYSSSSASLAGSIPGKKKGPAVAPKRGAKKLKYVEALYDYEARSDAEWSMSEGERFVLVNRDGGDGWADVERGGLTKSVPANYIQEI</sequence>
<keyword evidence="2" id="KW-0479">Metal-binding</keyword>
<evidence type="ECO:0000259" key="10">
    <source>
        <dbReference type="PROSITE" id="PS51741"/>
    </source>
</evidence>
<dbReference type="InterPro" id="IPR001452">
    <property type="entry name" value="SH3_domain"/>
</dbReference>
<dbReference type="PROSITE" id="PS50002">
    <property type="entry name" value="SH3"/>
    <property type="match status" value="2"/>
</dbReference>
<dbReference type="Pfam" id="PF00611">
    <property type="entry name" value="FCH"/>
    <property type="match status" value="1"/>
</dbReference>
<keyword evidence="5 6" id="KW-0175">Coiled coil</keyword>
<evidence type="ECO:0000256" key="6">
    <source>
        <dbReference type="SAM" id="Coils"/>
    </source>
</evidence>
<dbReference type="EMBL" id="JBEFKJ010000001">
    <property type="protein sequence ID" value="KAL2048432.1"/>
    <property type="molecule type" value="Genomic_DNA"/>
</dbReference>
<organism evidence="11 12">
    <name type="scientific">Stereocaulon virgatum</name>
    <dbReference type="NCBI Taxonomy" id="373712"/>
    <lineage>
        <taxon>Eukaryota</taxon>
        <taxon>Fungi</taxon>
        <taxon>Dikarya</taxon>
        <taxon>Ascomycota</taxon>
        <taxon>Pezizomycotina</taxon>
        <taxon>Lecanoromycetes</taxon>
        <taxon>OSLEUM clade</taxon>
        <taxon>Lecanoromycetidae</taxon>
        <taxon>Lecanorales</taxon>
        <taxon>Lecanorineae</taxon>
        <taxon>Stereocaulaceae</taxon>
        <taxon>Stereocaulon</taxon>
    </lineage>
</organism>
<evidence type="ECO:0000256" key="7">
    <source>
        <dbReference type="SAM" id="MobiDB-lite"/>
    </source>
</evidence>
<evidence type="ECO:0000259" key="9">
    <source>
        <dbReference type="PROSITE" id="PS50081"/>
    </source>
</evidence>
<dbReference type="PROSITE" id="PS00479">
    <property type="entry name" value="ZF_DAG_PE_1"/>
    <property type="match status" value="1"/>
</dbReference>
<dbReference type="SMART" id="SM00055">
    <property type="entry name" value="FCH"/>
    <property type="match status" value="1"/>
</dbReference>
<dbReference type="SUPFAM" id="SSF50044">
    <property type="entry name" value="SH3-domain"/>
    <property type="match status" value="2"/>
</dbReference>
<feature type="region of interest" description="Disordered" evidence="7">
    <location>
        <begin position="513"/>
        <end position="580"/>
    </location>
</feature>
<dbReference type="InterPro" id="IPR002219">
    <property type="entry name" value="PKC_DAG/PE"/>
</dbReference>
<evidence type="ECO:0000256" key="5">
    <source>
        <dbReference type="PROSITE-ProRule" id="PRU01077"/>
    </source>
</evidence>
<evidence type="ECO:0000259" key="8">
    <source>
        <dbReference type="PROSITE" id="PS50002"/>
    </source>
</evidence>
<evidence type="ECO:0000313" key="12">
    <source>
        <dbReference type="Proteomes" id="UP001590950"/>
    </source>
</evidence>
<accession>A0ABR4ARV3</accession>
<dbReference type="InterPro" id="IPR027267">
    <property type="entry name" value="AH/BAR_dom_sf"/>
</dbReference>
<dbReference type="SMART" id="SM00109">
    <property type="entry name" value="C1"/>
    <property type="match status" value="1"/>
</dbReference>
<dbReference type="Pfam" id="PF00130">
    <property type="entry name" value="C1_1"/>
    <property type="match status" value="1"/>
</dbReference>
<dbReference type="CDD" id="cd20824">
    <property type="entry name" value="C1_SpBZZ1-like"/>
    <property type="match status" value="1"/>
</dbReference>
<keyword evidence="3" id="KW-0862">Zinc</keyword>
<feature type="coiled-coil region" evidence="6">
    <location>
        <begin position="121"/>
        <end position="148"/>
    </location>
</feature>
<dbReference type="CDD" id="cd11912">
    <property type="entry name" value="SH3_Bzz1_1"/>
    <property type="match status" value="1"/>
</dbReference>
<feature type="compositionally biased region" description="Polar residues" evidence="7">
    <location>
        <begin position="568"/>
        <end position="577"/>
    </location>
</feature>
<comment type="caution">
    <text evidence="11">The sequence shown here is derived from an EMBL/GenBank/DDBJ whole genome shotgun (WGS) entry which is preliminary data.</text>
</comment>
<name>A0ABR4ARV3_9LECA</name>
<reference evidence="11 12" key="1">
    <citation type="submission" date="2024-09" db="EMBL/GenBank/DDBJ databases">
        <title>Rethinking Asexuality: The Enigmatic Case of Functional Sexual Genes in Lepraria (Stereocaulaceae).</title>
        <authorList>
            <person name="Doellman M."/>
            <person name="Sun Y."/>
            <person name="Barcenas-Pena A."/>
            <person name="Lumbsch H.T."/>
            <person name="Grewe F."/>
        </authorList>
    </citation>
    <scope>NUCLEOTIDE SEQUENCE [LARGE SCALE GENOMIC DNA]</scope>
    <source>
        <strain evidence="11 12">Mercado 3170</strain>
    </source>
</reference>
<protein>
    <recommendedName>
        <fullName evidence="13">Actin polymerization protein Bzz1</fullName>
    </recommendedName>
</protein>
<dbReference type="Proteomes" id="UP001590950">
    <property type="component" value="Unassembled WGS sequence"/>
</dbReference>
<keyword evidence="12" id="KW-1185">Reference proteome</keyword>
<feature type="domain" description="F-BAR" evidence="10">
    <location>
        <begin position="8"/>
        <end position="277"/>
    </location>
</feature>
<dbReference type="InterPro" id="IPR031160">
    <property type="entry name" value="F_BAR_dom"/>
</dbReference>
<dbReference type="InterPro" id="IPR035459">
    <property type="entry name" value="Bzz1_SH3_1"/>
</dbReference>
<dbReference type="Pfam" id="PF00018">
    <property type="entry name" value="SH3_1"/>
    <property type="match status" value="1"/>
</dbReference>
<dbReference type="SUPFAM" id="SSF103657">
    <property type="entry name" value="BAR/IMD domain-like"/>
    <property type="match status" value="1"/>
</dbReference>
<evidence type="ECO:0000313" key="11">
    <source>
        <dbReference type="EMBL" id="KAL2048432.1"/>
    </source>
</evidence>
<feature type="domain" description="Phorbol-ester/DAG-type" evidence="9">
    <location>
        <begin position="407"/>
        <end position="457"/>
    </location>
</feature>
<evidence type="ECO:0000256" key="4">
    <source>
        <dbReference type="PROSITE-ProRule" id="PRU00192"/>
    </source>
</evidence>
<dbReference type="PANTHER" id="PTHR15735:SF21">
    <property type="entry name" value="PROTEIN NERVOUS WRECK"/>
    <property type="match status" value="1"/>
</dbReference>
<dbReference type="Gene3D" id="3.30.60.20">
    <property type="match status" value="1"/>
</dbReference>
<gene>
    <name evidence="11" type="ORF">N7G274_000344</name>
</gene>
<dbReference type="InterPro" id="IPR020454">
    <property type="entry name" value="DAG/PE-bd"/>
</dbReference>
<feature type="region of interest" description="Disordered" evidence="7">
    <location>
        <begin position="640"/>
        <end position="668"/>
    </location>
</feature>